<dbReference type="GO" id="GO:0003677">
    <property type="term" value="F:DNA binding"/>
    <property type="evidence" value="ECO:0007669"/>
    <property type="project" value="InterPro"/>
</dbReference>
<dbReference type="SUPFAM" id="SSF47413">
    <property type="entry name" value="lambda repressor-like DNA-binding domains"/>
    <property type="match status" value="1"/>
</dbReference>
<dbReference type="AlphaFoldDB" id="F9Z7U5"/>
<dbReference type="STRING" id="709991.Odosp_0721"/>
<dbReference type="HOGENOM" id="CLU_105312_0_0_10"/>
<accession>F9Z7U5</accession>
<evidence type="ECO:0000313" key="2">
    <source>
        <dbReference type="EMBL" id="ADY31799.1"/>
    </source>
</evidence>
<dbReference type="KEGG" id="osp:Odosp_0721"/>
<dbReference type="PaxDb" id="709991-Odosp_0721"/>
<evidence type="ECO:0000259" key="1">
    <source>
        <dbReference type="PROSITE" id="PS50943"/>
    </source>
</evidence>
<dbReference type="Gene3D" id="1.10.260.40">
    <property type="entry name" value="lambda repressor-like DNA-binding domains"/>
    <property type="match status" value="1"/>
</dbReference>
<proteinExistence type="predicted"/>
<keyword evidence="3" id="KW-1185">Reference proteome</keyword>
<protein>
    <submittedName>
        <fullName evidence="2">Helix-turn-helix domain protein</fullName>
    </submittedName>
</protein>
<organism evidence="2 3">
    <name type="scientific">Odoribacter splanchnicus (strain ATCC 29572 / DSM 20712 / CIP 104287 / JCM 15291 / NCTC 10825 / 1651/6)</name>
    <name type="common">Bacteroides splanchnicus</name>
    <dbReference type="NCBI Taxonomy" id="709991"/>
    <lineage>
        <taxon>Bacteria</taxon>
        <taxon>Pseudomonadati</taxon>
        <taxon>Bacteroidota</taxon>
        <taxon>Bacteroidia</taxon>
        <taxon>Bacteroidales</taxon>
        <taxon>Odoribacteraceae</taxon>
        <taxon>Odoribacter</taxon>
    </lineage>
</organism>
<reference evidence="2 3" key="1">
    <citation type="journal article" date="2011" name="Stand. Genomic Sci.">
        <title>Complete genome sequence of Odoribacter splanchnicus type strain (1651/6).</title>
        <authorList>
            <consortium name="US DOE Joint Genome Institute (JGI-PGF)"/>
            <person name="Goker M."/>
            <person name="Gronow S."/>
            <person name="Zeytun A."/>
            <person name="Nolan M."/>
            <person name="Lucas S."/>
            <person name="Lapidus A."/>
            <person name="Hammon N."/>
            <person name="Deshpande S."/>
            <person name="Cheng J.F."/>
            <person name="Pitluck S."/>
            <person name="Liolios K."/>
            <person name="Pagani I."/>
            <person name="Ivanova N."/>
            <person name="Mavromatis K."/>
            <person name="Ovchinikova G."/>
            <person name="Pati A."/>
            <person name="Tapia R."/>
            <person name="Han C."/>
            <person name="Goodwin L."/>
            <person name="Chen A."/>
            <person name="Palaniappan K."/>
            <person name="Land M."/>
            <person name="Hauser L."/>
            <person name="Jeffries C.D."/>
            <person name="Brambilla E.M."/>
            <person name="Rohde M."/>
            <person name="Detter J.C."/>
            <person name="Woyke T."/>
            <person name="Bristow J."/>
            <person name="Markowitz V."/>
            <person name="Hugenholtz P."/>
            <person name="Eisen J.A."/>
            <person name="Kyrpides N.C."/>
            <person name="Klenk H.P."/>
        </authorList>
    </citation>
    <scope>NUCLEOTIDE SEQUENCE [LARGE SCALE GENOMIC DNA]</scope>
    <source>
        <strain evidence="3">ATCC 29572 / DSM 20712 / JCM 15291 / NCTC 10825 / 1651/6</strain>
    </source>
</reference>
<dbReference type="InterPro" id="IPR010982">
    <property type="entry name" value="Lambda_DNA-bd_dom_sf"/>
</dbReference>
<name>F9Z7U5_ODOSD</name>
<dbReference type="eggNOG" id="COG1476">
    <property type="taxonomic scope" value="Bacteria"/>
</dbReference>
<dbReference type="SMART" id="SM00530">
    <property type="entry name" value="HTH_XRE"/>
    <property type="match status" value="1"/>
</dbReference>
<dbReference type="CDD" id="cd00093">
    <property type="entry name" value="HTH_XRE"/>
    <property type="match status" value="1"/>
</dbReference>
<dbReference type="Pfam" id="PF12844">
    <property type="entry name" value="HTH_19"/>
    <property type="match status" value="1"/>
</dbReference>
<dbReference type="EMBL" id="CP002544">
    <property type="protein sequence ID" value="ADY31799.1"/>
    <property type="molecule type" value="Genomic_DNA"/>
</dbReference>
<sequence length="157" mass="18052">MQNIYYICNAIFYKMQERFKQLLEEKNLTATRFAAMIKVNASAMSHILNGRSKPGFDVLDKIAQAFPDVNLNWLISGKGSLYNNRISTPAKEVEKIPVQKNLFEEEEKRFPIEEKNTKAEEILRPAVSVASIPTAKGKKVKRIILFFEDGSFEDYEK</sequence>
<feature type="domain" description="HTH cro/C1-type" evidence="1">
    <location>
        <begin position="19"/>
        <end position="74"/>
    </location>
</feature>
<gene>
    <name evidence="2" type="ordered locus">Odosp_0721</name>
</gene>
<dbReference type="Proteomes" id="UP000006657">
    <property type="component" value="Chromosome"/>
</dbReference>
<dbReference type="InterPro" id="IPR001387">
    <property type="entry name" value="Cro/C1-type_HTH"/>
</dbReference>
<dbReference type="PROSITE" id="PS50943">
    <property type="entry name" value="HTH_CROC1"/>
    <property type="match status" value="1"/>
</dbReference>
<evidence type="ECO:0000313" key="3">
    <source>
        <dbReference type="Proteomes" id="UP000006657"/>
    </source>
</evidence>